<dbReference type="STRING" id="79929.MTBMA_c04680"/>
<dbReference type="GeneID" id="9704175"/>
<evidence type="ECO:0000259" key="18">
    <source>
        <dbReference type="Pfam" id="PF02516"/>
    </source>
</evidence>
<dbReference type="OrthoDB" id="373263at2157"/>
<feature type="transmembrane region" description="Helical" evidence="17">
    <location>
        <begin position="251"/>
        <end position="275"/>
    </location>
</feature>
<keyword evidence="13 17" id="KW-0472">Membrane</keyword>
<dbReference type="Pfam" id="PF02516">
    <property type="entry name" value="STT3"/>
    <property type="match status" value="1"/>
</dbReference>
<evidence type="ECO:0000256" key="1">
    <source>
        <dbReference type="ARBA" id="ARBA00001936"/>
    </source>
</evidence>
<sequence>MQESLKVFLFISIIFFTGFILRADTVNLHHFNASEKDYLTDFQGLPYMYDADCYYNYRVTLNYFKNGHLGDKYNGKFRWNIYSYYPEGRPANYPPFIAWLAVFFYNFLALFVNITLYEACFWLPAIIAPFTGIMLFLLMRNHVDDISAFIAGILVVTTPIYFSRTVAGFFDTDMLNVLIPLIIVLFFHGGIRTENLFKKYIKCILAAVFLLLFSLTWNGWAFIFIIIVLTSLIYVIVLKGSDKSSTPFIQFFAVFILFSILFIGMLKLFGAGIYLNFPNTSLFLKSNFNNNWPNANLSVSELSKPSFIEFVWFLGGLNIGFGILGVIVVVLNLLSAKLKDKSDLFFYLLMSVWLFVGLISYSMSIRFGIISFIPLVAFSSISINKIIGTVFKLKNNFIRIFILFLIISSLFVISVAQTQVFKLRPAVNDDFVDAAAFINKTFSSPPVLVMDWSYGHYFTSEGIPVLMDGGCLTPQRNYWISRALSTDNETLSKNILIMLSCSGDIPIEMLYKRTGNISLTATILNEILSMDKKDAKSILMEKYGMNPNFSNQLLNFTHPYPKKRIVILTGDHEIKSGYWNFYYGYWNFAKSQPQKFVYSEGEITSTNDTLKHYSNNMSLDLKKRFASWNGKRPYEVILVYKNHKDEFRVYNESNLVFIVFMEKNRALVVDKKSKNSLFIKISVLNEGTEHFKRIYANGHVSLWELR</sequence>
<dbReference type="InterPro" id="IPR048307">
    <property type="entry name" value="STT3_N"/>
</dbReference>
<keyword evidence="9 17" id="KW-0812">Transmembrane</keyword>
<feature type="transmembrane region" description="Helical" evidence="17">
    <location>
        <begin position="121"/>
        <end position="139"/>
    </location>
</feature>
<evidence type="ECO:0000256" key="5">
    <source>
        <dbReference type="ARBA" id="ARBA00010810"/>
    </source>
</evidence>
<reference key="1">
    <citation type="submission" date="2009-08" db="EMBL/GenBank/DDBJ databases">
        <title>The genome sequence of Methanothermobacter marburgensis.</title>
        <authorList>
            <person name="Kaster A."/>
            <person name="Seedorf H."/>
            <person name="Goenrich M."/>
            <person name="Wiezer A."/>
            <person name="Liesegang H."/>
            <person name="Thauer R."/>
            <person name="Gottschalk G."/>
        </authorList>
    </citation>
    <scope>NUCLEOTIDE SEQUENCE</scope>
    <source>
        <strain>Marburg</strain>
    </source>
</reference>
<comment type="cofactor">
    <cofactor evidence="1">
        <name>Mn(2+)</name>
        <dbReference type="ChEBI" id="CHEBI:29035"/>
    </cofactor>
</comment>
<dbReference type="Proteomes" id="UP000000345">
    <property type="component" value="Chromosome"/>
</dbReference>
<gene>
    <name evidence="19" type="ordered locus">MTBMA_c04680</name>
</gene>
<feature type="transmembrane region" description="Helical" evidence="17">
    <location>
        <begin position="310"/>
        <end position="332"/>
    </location>
</feature>
<evidence type="ECO:0000256" key="12">
    <source>
        <dbReference type="ARBA" id="ARBA00022989"/>
    </source>
</evidence>
<comment type="pathway">
    <text evidence="4">Protein modification; protein glycosylation.</text>
</comment>
<dbReference type="PANTHER" id="PTHR13872:SF1">
    <property type="entry name" value="DOLICHYL-DIPHOSPHOOLIGOSACCHARIDE--PROTEIN GLYCOSYLTRANSFERASE SUBUNIT STT3B"/>
    <property type="match status" value="1"/>
</dbReference>
<dbReference type="GO" id="GO:0005886">
    <property type="term" value="C:plasma membrane"/>
    <property type="evidence" value="ECO:0007669"/>
    <property type="project" value="UniProtKB-SubCell"/>
</dbReference>
<comment type="cofactor">
    <cofactor evidence="2">
        <name>Mg(2+)</name>
        <dbReference type="ChEBI" id="CHEBI:18420"/>
    </cofactor>
</comment>
<keyword evidence="20" id="KW-1185">Reference proteome</keyword>
<evidence type="ECO:0000256" key="15">
    <source>
        <dbReference type="ARBA" id="ARBA00030679"/>
    </source>
</evidence>
<evidence type="ECO:0000313" key="19">
    <source>
        <dbReference type="EMBL" id="ADL58064.1"/>
    </source>
</evidence>
<feature type="transmembrane region" description="Helical" evidence="17">
    <location>
        <begin position="6"/>
        <end position="23"/>
    </location>
</feature>
<name>D9PV17_METTM</name>
<evidence type="ECO:0000313" key="20">
    <source>
        <dbReference type="Proteomes" id="UP000000345"/>
    </source>
</evidence>
<protein>
    <recommendedName>
        <fullName evidence="6">dolichyl-phosphooligosaccharide-protein glycotransferase</fullName>
        <ecNumber evidence="6">2.4.99.21</ecNumber>
    </recommendedName>
    <alternativeName>
        <fullName evidence="15">Oligosaccharyl transferase</fullName>
    </alternativeName>
</protein>
<keyword evidence="11" id="KW-0460">Magnesium</keyword>
<evidence type="ECO:0000256" key="6">
    <source>
        <dbReference type="ARBA" id="ARBA00012602"/>
    </source>
</evidence>
<dbReference type="GO" id="GO:0004576">
    <property type="term" value="F:oligosaccharyl transferase activity"/>
    <property type="evidence" value="ECO:0007669"/>
    <property type="project" value="InterPro"/>
</dbReference>
<evidence type="ECO:0000256" key="8">
    <source>
        <dbReference type="ARBA" id="ARBA00022679"/>
    </source>
</evidence>
<comment type="catalytic activity">
    <reaction evidence="16">
        <text>an archaeal dolichyl phosphooligosaccharide + [protein]-L-asparagine = an archaeal dolichyl phosphate + a glycoprotein with the oligosaccharide chain attached by N-beta-D-glycosyl linkage to a protein L-asparagine.</text>
        <dbReference type="EC" id="2.4.99.21"/>
    </reaction>
</comment>
<dbReference type="PANTHER" id="PTHR13872">
    <property type="entry name" value="DOLICHYL-DIPHOSPHOOLIGOSACCHARIDE--PROTEIN GLYCOSYLTRANSFERASE SUBUNIT"/>
    <property type="match status" value="1"/>
</dbReference>
<keyword evidence="12 17" id="KW-1133">Transmembrane helix</keyword>
<dbReference type="AlphaFoldDB" id="D9PV17"/>
<evidence type="ECO:0000256" key="17">
    <source>
        <dbReference type="SAM" id="Phobius"/>
    </source>
</evidence>
<comment type="subcellular location">
    <subcellularLocation>
        <location evidence="3">Cell membrane</location>
        <topology evidence="3">Multi-pass membrane protein</topology>
    </subcellularLocation>
</comment>
<feature type="transmembrane region" description="Helical" evidence="17">
    <location>
        <begin position="396"/>
        <end position="416"/>
    </location>
</feature>
<evidence type="ECO:0000256" key="9">
    <source>
        <dbReference type="ARBA" id="ARBA00022692"/>
    </source>
</evidence>
<keyword evidence="8 19" id="KW-0808">Transferase</keyword>
<feature type="transmembrane region" description="Helical" evidence="17">
    <location>
        <begin position="344"/>
        <end position="361"/>
    </location>
</feature>
<comment type="similarity">
    <text evidence="5">Belongs to the STT3 family.</text>
</comment>
<accession>D9PV17</accession>
<keyword evidence="10" id="KW-0479">Metal-binding</keyword>
<evidence type="ECO:0000256" key="13">
    <source>
        <dbReference type="ARBA" id="ARBA00023136"/>
    </source>
</evidence>
<evidence type="ECO:0000256" key="7">
    <source>
        <dbReference type="ARBA" id="ARBA00022676"/>
    </source>
</evidence>
<dbReference type="EC" id="2.4.99.21" evidence="6"/>
<dbReference type="CAZy" id="GT66">
    <property type="family name" value="Glycosyltransferase Family 66"/>
</dbReference>
<proteinExistence type="inferred from homology"/>
<feature type="transmembrane region" description="Helical" evidence="17">
    <location>
        <begin position="367"/>
        <end position="384"/>
    </location>
</feature>
<evidence type="ECO:0000256" key="10">
    <source>
        <dbReference type="ARBA" id="ARBA00022723"/>
    </source>
</evidence>
<evidence type="ECO:0000256" key="3">
    <source>
        <dbReference type="ARBA" id="ARBA00004651"/>
    </source>
</evidence>
<organism evidence="19 20">
    <name type="scientific">Methanothermobacter marburgensis (strain ATCC BAA-927 / DSM 2133 / JCM 14651 / NBRC 100331 / OCM 82 / Marburg)</name>
    <name type="common">Methanobacterium thermoautotrophicum</name>
    <dbReference type="NCBI Taxonomy" id="79929"/>
    <lineage>
        <taxon>Archaea</taxon>
        <taxon>Methanobacteriati</taxon>
        <taxon>Methanobacteriota</taxon>
        <taxon>Methanomada group</taxon>
        <taxon>Methanobacteria</taxon>
        <taxon>Methanobacteriales</taxon>
        <taxon>Methanobacteriaceae</taxon>
        <taxon>Methanothermobacter</taxon>
    </lineage>
</organism>
<dbReference type="KEGG" id="mmg:MTBMA_c04680"/>
<dbReference type="UniPathway" id="UPA00378"/>
<evidence type="ECO:0000256" key="11">
    <source>
        <dbReference type="ARBA" id="ARBA00022842"/>
    </source>
</evidence>
<dbReference type="PaxDb" id="79929-MTBMA_c04680"/>
<dbReference type="GeneID" id="77399248"/>
<evidence type="ECO:0000256" key="2">
    <source>
        <dbReference type="ARBA" id="ARBA00001946"/>
    </source>
</evidence>
<feature type="domain" description="Oligosaccharyl transferase STT3 N-terminal" evidence="18">
    <location>
        <begin position="22"/>
        <end position="395"/>
    </location>
</feature>
<dbReference type="HOGENOM" id="CLU_018380_0_0_2"/>
<dbReference type="RefSeq" id="WP_013295290.1">
    <property type="nucleotide sequence ID" value="NC_014408.1"/>
</dbReference>
<evidence type="ECO:0000256" key="14">
    <source>
        <dbReference type="ARBA" id="ARBA00023211"/>
    </source>
</evidence>
<keyword evidence="14" id="KW-0464">Manganese</keyword>
<feature type="transmembrane region" description="Helical" evidence="17">
    <location>
        <begin position="96"/>
        <end position="115"/>
    </location>
</feature>
<dbReference type="EMBL" id="CP001710">
    <property type="protein sequence ID" value="ADL58064.1"/>
    <property type="molecule type" value="Genomic_DNA"/>
</dbReference>
<keyword evidence="7" id="KW-0328">Glycosyltransferase</keyword>
<feature type="transmembrane region" description="Helical" evidence="17">
    <location>
        <begin position="222"/>
        <end position="239"/>
    </location>
</feature>
<feature type="transmembrane region" description="Helical" evidence="17">
    <location>
        <begin position="146"/>
        <end position="162"/>
    </location>
</feature>
<reference evidence="19 20" key="2">
    <citation type="journal article" date="2010" name="J. Bacteriol.">
        <title>Complete genome sequence of Methanothermobacter marburgensis, a methanoarchaeon model organism.</title>
        <authorList>
            <person name="Liesegang H."/>
            <person name="Kaster A.K."/>
            <person name="Wiezer A."/>
            <person name="Goenrich M."/>
            <person name="Wollherr A."/>
            <person name="Seedorf H."/>
            <person name="Gottschalk G."/>
            <person name="Thauer R.K."/>
        </authorList>
    </citation>
    <scope>NUCLEOTIDE SEQUENCE [LARGE SCALE GENOMIC DNA]</scope>
    <source>
        <strain evidence="20">ATCC BAA-927 / DSM 2133 / JCM 14651 / NBRC 100331 / OCM 82 / Marburg</strain>
    </source>
</reference>
<dbReference type="InterPro" id="IPR003674">
    <property type="entry name" value="Oligo_trans_STT3"/>
</dbReference>
<evidence type="ECO:0000256" key="16">
    <source>
        <dbReference type="ARBA" id="ARBA00034066"/>
    </source>
</evidence>
<feature type="transmembrane region" description="Helical" evidence="17">
    <location>
        <begin position="174"/>
        <end position="191"/>
    </location>
</feature>
<dbReference type="GO" id="GO:0046872">
    <property type="term" value="F:metal ion binding"/>
    <property type="evidence" value="ECO:0007669"/>
    <property type="project" value="UniProtKB-KW"/>
</dbReference>
<evidence type="ECO:0000256" key="4">
    <source>
        <dbReference type="ARBA" id="ARBA00004922"/>
    </source>
</evidence>